<comment type="caution">
    <text evidence="10">The sequence shown here is derived from an EMBL/GenBank/DDBJ whole genome shotgun (WGS) entry which is preliminary data.</text>
</comment>
<evidence type="ECO:0000256" key="3">
    <source>
        <dbReference type="ARBA" id="ARBA00022475"/>
    </source>
</evidence>
<dbReference type="EMBL" id="MGHV01000044">
    <property type="protein sequence ID" value="OGM77942.1"/>
    <property type="molecule type" value="Genomic_DNA"/>
</dbReference>
<dbReference type="Proteomes" id="UP000178430">
    <property type="component" value="Unassembled WGS sequence"/>
</dbReference>
<dbReference type="GO" id="GO:0005886">
    <property type="term" value="C:plasma membrane"/>
    <property type="evidence" value="ECO:0007669"/>
    <property type="project" value="UniProtKB-SubCell"/>
</dbReference>
<accession>A0A1F8CNU0</accession>
<dbReference type="PANTHER" id="PTHR33910">
    <property type="entry name" value="PROTEIN TRANSLOCASE SUBUNIT SECE"/>
    <property type="match status" value="1"/>
</dbReference>
<comment type="function">
    <text evidence="9">Essential subunit of the Sec protein translocation channel SecYEG. Clamps together the 2 halves of SecY. May contact the channel plug during translocation.</text>
</comment>
<proteinExistence type="inferred from homology"/>
<evidence type="ECO:0000256" key="4">
    <source>
        <dbReference type="ARBA" id="ARBA00022692"/>
    </source>
</evidence>
<keyword evidence="3 9" id="KW-1003">Cell membrane</keyword>
<protein>
    <recommendedName>
        <fullName evidence="9">Protein translocase subunit SecE</fullName>
    </recommendedName>
</protein>
<organism evidence="10 11">
    <name type="scientific">Candidatus Woesebacteria bacterium RIFOXYA1_FULL_48_16</name>
    <dbReference type="NCBI Taxonomy" id="1802535"/>
    <lineage>
        <taxon>Bacteria</taxon>
        <taxon>Candidatus Woeseibacteriota</taxon>
    </lineage>
</organism>
<evidence type="ECO:0000256" key="9">
    <source>
        <dbReference type="HAMAP-Rule" id="MF_00422"/>
    </source>
</evidence>
<dbReference type="GO" id="GO:0009306">
    <property type="term" value="P:protein secretion"/>
    <property type="evidence" value="ECO:0007669"/>
    <property type="project" value="UniProtKB-UniRule"/>
</dbReference>
<dbReference type="Gene3D" id="1.20.5.1030">
    <property type="entry name" value="Preprotein translocase secy subunit"/>
    <property type="match status" value="1"/>
</dbReference>
<dbReference type="GO" id="GO:0043952">
    <property type="term" value="P:protein transport by the Sec complex"/>
    <property type="evidence" value="ECO:0007669"/>
    <property type="project" value="UniProtKB-UniRule"/>
</dbReference>
<comment type="similarity">
    <text evidence="9">Belongs to the SecE/SEC61-gamma family.</text>
</comment>
<dbReference type="GO" id="GO:0006605">
    <property type="term" value="P:protein targeting"/>
    <property type="evidence" value="ECO:0007669"/>
    <property type="project" value="UniProtKB-UniRule"/>
</dbReference>
<evidence type="ECO:0000256" key="5">
    <source>
        <dbReference type="ARBA" id="ARBA00022927"/>
    </source>
</evidence>
<keyword evidence="7 9" id="KW-0811">Translocation</keyword>
<sequence length="67" mass="7661">MLKLLLVKSILSYLSEVRLELSKVTWPKRNDVIKLTLIVFIISAIVGGYTGALDYLFTKLLEFFVAR</sequence>
<dbReference type="InterPro" id="IPR005807">
    <property type="entry name" value="SecE_bac"/>
</dbReference>
<dbReference type="Pfam" id="PF00584">
    <property type="entry name" value="SecE"/>
    <property type="match status" value="1"/>
</dbReference>
<evidence type="ECO:0000256" key="1">
    <source>
        <dbReference type="ARBA" id="ARBA00004370"/>
    </source>
</evidence>
<dbReference type="InterPro" id="IPR038379">
    <property type="entry name" value="SecE_sf"/>
</dbReference>
<evidence type="ECO:0000313" key="10">
    <source>
        <dbReference type="EMBL" id="OGM77942.1"/>
    </source>
</evidence>
<feature type="transmembrane region" description="Helical" evidence="9">
    <location>
        <begin position="35"/>
        <end position="57"/>
    </location>
</feature>
<keyword evidence="4 9" id="KW-0812">Transmembrane</keyword>
<dbReference type="HAMAP" id="MF_00422">
    <property type="entry name" value="SecE"/>
    <property type="match status" value="1"/>
</dbReference>
<keyword evidence="8 9" id="KW-0472">Membrane</keyword>
<keyword evidence="6 9" id="KW-1133">Transmembrane helix</keyword>
<evidence type="ECO:0000256" key="8">
    <source>
        <dbReference type="ARBA" id="ARBA00023136"/>
    </source>
</evidence>
<dbReference type="AlphaFoldDB" id="A0A1F8CNU0"/>
<comment type="subcellular location">
    <subcellularLocation>
        <location evidence="9">Cell membrane</location>
        <topology evidence="9">Single-pass membrane protein</topology>
    </subcellularLocation>
    <subcellularLocation>
        <location evidence="1">Membrane</location>
    </subcellularLocation>
</comment>
<keyword evidence="5 9" id="KW-0653">Protein transport</keyword>
<dbReference type="InterPro" id="IPR001901">
    <property type="entry name" value="Translocase_SecE/Sec61-g"/>
</dbReference>
<dbReference type="GO" id="GO:0065002">
    <property type="term" value="P:intracellular protein transmembrane transport"/>
    <property type="evidence" value="ECO:0007669"/>
    <property type="project" value="UniProtKB-UniRule"/>
</dbReference>
<evidence type="ECO:0000256" key="7">
    <source>
        <dbReference type="ARBA" id="ARBA00023010"/>
    </source>
</evidence>
<dbReference type="PANTHER" id="PTHR33910:SF1">
    <property type="entry name" value="PROTEIN TRANSLOCASE SUBUNIT SECE"/>
    <property type="match status" value="1"/>
</dbReference>
<gene>
    <name evidence="9" type="primary">secE</name>
    <name evidence="10" type="ORF">A2197_00320</name>
</gene>
<keyword evidence="2 9" id="KW-0813">Transport</keyword>
<evidence type="ECO:0000256" key="6">
    <source>
        <dbReference type="ARBA" id="ARBA00022989"/>
    </source>
</evidence>
<name>A0A1F8CNU0_9BACT</name>
<evidence type="ECO:0000256" key="2">
    <source>
        <dbReference type="ARBA" id="ARBA00022448"/>
    </source>
</evidence>
<evidence type="ECO:0000313" key="11">
    <source>
        <dbReference type="Proteomes" id="UP000178430"/>
    </source>
</evidence>
<dbReference type="NCBIfam" id="TIGR00964">
    <property type="entry name" value="secE_bact"/>
    <property type="match status" value="1"/>
</dbReference>
<reference evidence="10 11" key="1">
    <citation type="journal article" date="2016" name="Nat. Commun.">
        <title>Thousands of microbial genomes shed light on interconnected biogeochemical processes in an aquifer system.</title>
        <authorList>
            <person name="Anantharaman K."/>
            <person name="Brown C.T."/>
            <person name="Hug L.A."/>
            <person name="Sharon I."/>
            <person name="Castelle C.J."/>
            <person name="Probst A.J."/>
            <person name="Thomas B.C."/>
            <person name="Singh A."/>
            <person name="Wilkins M.J."/>
            <person name="Karaoz U."/>
            <person name="Brodie E.L."/>
            <person name="Williams K.H."/>
            <person name="Hubbard S.S."/>
            <person name="Banfield J.F."/>
        </authorList>
    </citation>
    <scope>NUCLEOTIDE SEQUENCE [LARGE SCALE GENOMIC DNA]</scope>
</reference>
<comment type="subunit">
    <text evidence="9">Component of the Sec protein translocase complex. Heterotrimer consisting of SecY, SecE and SecG subunits. The heterotrimers can form oligomers, although 1 heterotrimer is thought to be able to translocate proteins. Interacts with the ribosome. Interacts with SecDF, and other proteins may be involved. Interacts with SecA.</text>
</comment>
<dbReference type="GO" id="GO:0008320">
    <property type="term" value="F:protein transmembrane transporter activity"/>
    <property type="evidence" value="ECO:0007669"/>
    <property type="project" value="UniProtKB-UniRule"/>
</dbReference>